<feature type="compositionally biased region" description="Polar residues" evidence="6">
    <location>
        <begin position="579"/>
        <end position="595"/>
    </location>
</feature>
<feature type="region of interest" description="Disordered" evidence="6">
    <location>
        <begin position="545"/>
        <end position="595"/>
    </location>
</feature>
<keyword evidence="5 7" id="KW-0472">Membrane</keyword>
<dbReference type="PROSITE" id="PS50262">
    <property type="entry name" value="G_PROTEIN_RECEP_F1_2"/>
    <property type="match status" value="1"/>
</dbReference>
<sequence>MATNMSGILDVSGNDTGSANNSVDSGGRFEWATATNLTIFTLDVVRTNLNECYTMSKASQVWSTICEGILSVIVGICGLMGNGATIAVLSRPAFKETFHKLLVCLSLFDSLFIGSGLLIYAIRAHKLYLDGPTEVHYLFILLYPMANISLYGSIYVTMAISIERYLGVCYPVQSRTRPRRHLIIYLIPVVLFAVGFNLPKAFETKVVEVQDGNNHTRFQAMNSNFSTNTNYTHYYKVWSNLIVTTVIPLSVLIFCNVGIFVTLRKSRKSMFGVSNQRRQTVQQKNENGLAIILVGIVLVFMVCHASRFFLAFYHVSVSETTQRCLESEPRNADSEPPEWLYIVSAINHLMLMINSSVNFLIYCAVGSRFRNALTCRLSNRSSSRYTMTMRPQNNPTQSPAGITTTLPANPMDLSPELKTQKTTVLIMTNGGGTLGKSPLSIRRESGIFFEEELDDDDDHGHFDEHFQLVHESQGNGPIEDAHPLQGQRSSSGCSTPPNSSQSSSSSCLKKSLPPFRFLLKRHAPESSASLPRGGHSEVEVFKWRHRPRDCPPDGASSVTRVHGNPVLKDPLRRQETKSVKSYTESSTVGSMDQWL</sequence>
<dbReference type="EMBL" id="VCGU01000010">
    <property type="protein sequence ID" value="TRY69570.1"/>
    <property type="molecule type" value="Genomic_DNA"/>
</dbReference>
<dbReference type="PANTHER" id="PTHR46641">
    <property type="entry name" value="FMRFAMIDE RECEPTOR-RELATED"/>
    <property type="match status" value="1"/>
</dbReference>
<dbReference type="GO" id="GO:0004930">
    <property type="term" value="F:G protein-coupled receptor activity"/>
    <property type="evidence" value="ECO:0007669"/>
    <property type="project" value="InterPro"/>
</dbReference>
<evidence type="ECO:0000256" key="2">
    <source>
        <dbReference type="ARBA" id="ARBA00010663"/>
    </source>
</evidence>
<evidence type="ECO:0000256" key="1">
    <source>
        <dbReference type="ARBA" id="ARBA00004370"/>
    </source>
</evidence>
<feature type="transmembrane region" description="Helical" evidence="7">
    <location>
        <begin position="241"/>
        <end position="263"/>
    </location>
</feature>
<accession>A0A553NVW7</accession>
<comment type="similarity">
    <text evidence="2">Belongs to the G-protein coupled receptor 1 family.</text>
</comment>
<evidence type="ECO:0000256" key="6">
    <source>
        <dbReference type="SAM" id="MobiDB-lite"/>
    </source>
</evidence>
<proteinExistence type="inferred from homology"/>
<reference evidence="9 10" key="1">
    <citation type="journal article" date="2018" name="Nat. Ecol. Evol.">
        <title>Genomic signatures of mitonuclear coevolution across populations of Tigriopus californicus.</title>
        <authorList>
            <person name="Barreto F.S."/>
            <person name="Watson E.T."/>
            <person name="Lima T.G."/>
            <person name="Willett C.S."/>
            <person name="Edmands S."/>
            <person name="Li W."/>
            <person name="Burton R.S."/>
        </authorList>
    </citation>
    <scope>NUCLEOTIDE SEQUENCE [LARGE SCALE GENOMIC DNA]</scope>
    <source>
        <strain evidence="9 10">San Diego</strain>
    </source>
</reference>
<feature type="domain" description="G-protein coupled receptors family 1 profile" evidence="8">
    <location>
        <begin position="81"/>
        <end position="362"/>
    </location>
</feature>
<feature type="transmembrane region" description="Helical" evidence="7">
    <location>
        <begin position="339"/>
        <end position="361"/>
    </location>
</feature>
<comment type="caution">
    <text evidence="9">The sequence shown here is derived from an EMBL/GenBank/DDBJ whole genome shotgun (WGS) entry which is preliminary data.</text>
</comment>
<dbReference type="GO" id="GO:0016020">
    <property type="term" value="C:membrane"/>
    <property type="evidence" value="ECO:0007669"/>
    <property type="project" value="UniProtKB-SubCell"/>
</dbReference>
<dbReference type="PRINTS" id="PR00237">
    <property type="entry name" value="GPCRRHODOPSN"/>
</dbReference>
<dbReference type="OrthoDB" id="5864054at2759"/>
<name>A0A553NVW7_TIGCA</name>
<keyword evidence="3 7" id="KW-0812">Transmembrane</keyword>
<dbReference type="Pfam" id="PF00001">
    <property type="entry name" value="7tm_1"/>
    <property type="match status" value="1"/>
</dbReference>
<dbReference type="STRING" id="6832.A0A553NVW7"/>
<feature type="transmembrane region" description="Helical" evidence="7">
    <location>
        <begin position="69"/>
        <end position="89"/>
    </location>
</feature>
<dbReference type="AlphaFoldDB" id="A0A553NVW7"/>
<keyword evidence="4 7" id="KW-1133">Transmembrane helix</keyword>
<feature type="region of interest" description="Disordered" evidence="6">
    <location>
        <begin position="473"/>
        <end position="508"/>
    </location>
</feature>
<feature type="transmembrane region" description="Helical" evidence="7">
    <location>
        <begin position="182"/>
        <end position="199"/>
    </location>
</feature>
<dbReference type="CDD" id="cd14978">
    <property type="entry name" value="7tmA_FMRFamide_R-like"/>
    <property type="match status" value="1"/>
</dbReference>
<evidence type="ECO:0000256" key="5">
    <source>
        <dbReference type="ARBA" id="ARBA00023136"/>
    </source>
</evidence>
<dbReference type="Gene3D" id="1.20.1070.10">
    <property type="entry name" value="Rhodopsin 7-helix transmembrane proteins"/>
    <property type="match status" value="1"/>
</dbReference>
<feature type="transmembrane region" description="Helical" evidence="7">
    <location>
        <begin position="101"/>
        <end position="123"/>
    </location>
</feature>
<dbReference type="PANTHER" id="PTHR46641:SF2">
    <property type="entry name" value="FMRFAMIDE RECEPTOR"/>
    <property type="match status" value="1"/>
</dbReference>
<dbReference type="InterPro" id="IPR017452">
    <property type="entry name" value="GPCR_Rhodpsn_7TM"/>
</dbReference>
<evidence type="ECO:0000256" key="3">
    <source>
        <dbReference type="ARBA" id="ARBA00022692"/>
    </source>
</evidence>
<dbReference type="InterPro" id="IPR000276">
    <property type="entry name" value="GPCR_Rhodpsn"/>
</dbReference>
<feature type="transmembrane region" description="Helical" evidence="7">
    <location>
        <begin position="135"/>
        <end position="162"/>
    </location>
</feature>
<dbReference type="InterPro" id="IPR052954">
    <property type="entry name" value="GPCR-Ligand_Int"/>
</dbReference>
<comment type="subcellular location">
    <subcellularLocation>
        <location evidence="1">Membrane</location>
    </subcellularLocation>
</comment>
<protein>
    <recommendedName>
        <fullName evidence="8">G-protein coupled receptors family 1 profile domain-containing protein</fullName>
    </recommendedName>
</protein>
<keyword evidence="10" id="KW-1185">Reference proteome</keyword>
<gene>
    <name evidence="9" type="ORF">TCAL_07634</name>
</gene>
<evidence type="ECO:0000259" key="8">
    <source>
        <dbReference type="PROSITE" id="PS50262"/>
    </source>
</evidence>
<feature type="compositionally biased region" description="Basic and acidic residues" evidence="6">
    <location>
        <begin position="569"/>
        <end position="578"/>
    </location>
</feature>
<dbReference type="SUPFAM" id="SSF81321">
    <property type="entry name" value="Family A G protein-coupled receptor-like"/>
    <property type="match status" value="1"/>
</dbReference>
<dbReference type="Proteomes" id="UP000318571">
    <property type="component" value="Chromosome 1"/>
</dbReference>
<evidence type="ECO:0000313" key="10">
    <source>
        <dbReference type="Proteomes" id="UP000318571"/>
    </source>
</evidence>
<organism evidence="9 10">
    <name type="scientific">Tigriopus californicus</name>
    <name type="common">Marine copepod</name>
    <dbReference type="NCBI Taxonomy" id="6832"/>
    <lineage>
        <taxon>Eukaryota</taxon>
        <taxon>Metazoa</taxon>
        <taxon>Ecdysozoa</taxon>
        <taxon>Arthropoda</taxon>
        <taxon>Crustacea</taxon>
        <taxon>Multicrustacea</taxon>
        <taxon>Hexanauplia</taxon>
        <taxon>Copepoda</taxon>
        <taxon>Harpacticoida</taxon>
        <taxon>Harpacticidae</taxon>
        <taxon>Tigriopus</taxon>
    </lineage>
</organism>
<feature type="compositionally biased region" description="Low complexity" evidence="6">
    <location>
        <begin position="489"/>
        <end position="508"/>
    </location>
</feature>
<feature type="transmembrane region" description="Helical" evidence="7">
    <location>
        <begin position="287"/>
        <end position="310"/>
    </location>
</feature>
<evidence type="ECO:0000256" key="4">
    <source>
        <dbReference type="ARBA" id="ARBA00022989"/>
    </source>
</evidence>
<evidence type="ECO:0000256" key="7">
    <source>
        <dbReference type="SAM" id="Phobius"/>
    </source>
</evidence>
<evidence type="ECO:0000313" key="9">
    <source>
        <dbReference type="EMBL" id="TRY69570.1"/>
    </source>
</evidence>